<organism evidence="3 4">
    <name type="scientific">Persicitalea jodogahamensis</name>
    <dbReference type="NCBI Taxonomy" id="402147"/>
    <lineage>
        <taxon>Bacteria</taxon>
        <taxon>Pseudomonadati</taxon>
        <taxon>Bacteroidota</taxon>
        <taxon>Cytophagia</taxon>
        <taxon>Cytophagales</taxon>
        <taxon>Spirosomataceae</taxon>
        <taxon>Persicitalea</taxon>
    </lineage>
</organism>
<name>A0A8J3G885_9BACT</name>
<evidence type="ECO:0000259" key="2">
    <source>
        <dbReference type="Pfam" id="PF00534"/>
    </source>
</evidence>
<sequence length="391" mass="44789">MNIIFFAHPPFLSSQSMPRYANWLYNGMLSRGHSVKVWTAYPRFYSLPVPLSLKKWMGYIDQYIIFPIEVRLRLVELRLNNNQKDILFVFTDNALGPWVPLTKKFHHIIHCHDFLAQFSAAGMILENPTSFSGKIYQRYIKMGLRNGKNFICISKKTRSDLYRILDFKPSISDIVYNGLVGHFSPTDSLFARKKISSILNLDLSNGFILHVGGNQWYKNRIGVVELYDAWRHLSCFKLPLLMVGPNPSKSLLNAKENSKFQSDIYFLTNRSDNFVLLSYQSAALLLFPSLAEGFGWPIVEAMACGIPVITTNEAPMTEVAGDAAFYINRRPFEDDKLSDWTLQGAHVIDRLLSLNQSQRKFLIASGLENAKRFECESSLDKIENIYRSVTN</sequence>
<dbReference type="Proteomes" id="UP000598271">
    <property type="component" value="Unassembled WGS sequence"/>
</dbReference>
<dbReference type="PANTHER" id="PTHR46401:SF2">
    <property type="entry name" value="GLYCOSYLTRANSFERASE WBBK-RELATED"/>
    <property type="match status" value="1"/>
</dbReference>
<dbReference type="Gene3D" id="3.40.50.2000">
    <property type="entry name" value="Glycogen Phosphorylase B"/>
    <property type="match status" value="2"/>
</dbReference>
<evidence type="ECO:0000256" key="1">
    <source>
        <dbReference type="ARBA" id="ARBA00022679"/>
    </source>
</evidence>
<dbReference type="AlphaFoldDB" id="A0A8J3G885"/>
<comment type="caution">
    <text evidence="3">The sequence shown here is derived from an EMBL/GenBank/DDBJ whole genome shotgun (WGS) entry which is preliminary data.</text>
</comment>
<dbReference type="EMBL" id="BMXF01000001">
    <property type="protein sequence ID" value="GHB62989.1"/>
    <property type="molecule type" value="Genomic_DNA"/>
</dbReference>
<feature type="domain" description="Glycosyl transferase family 1" evidence="2">
    <location>
        <begin position="193"/>
        <end position="324"/>
    </location>
</feature>
<evidence type="ECO:0000313" key="4">
    <source>
        <dbReference type="Proteomes" id="UP000598271"/>
    </source>
</evidence>
<keyword evidence="1" id="KW-0808">Transferase</keyword>
<dbReference type="SUPFAM" id="SSF53756">
    <property type="entry name" value="UDP-Glycosyltransferase/glycogen phosphorylase"/>
    <property type="match status" value="1"/>
</dbReference>
<dbReference type="InterPro" id="IPR001296">
    <property type="entry name" value="Glyco_trans_1"/>
</dbReference>
<dbReference type="PANTHER" id="PTHR46401">
    <property type="entry name" value="GLYCOSYLTRANSFERASE WBBK-RELATED"/>
    <property type="match status" value="1"/>
</dbReference>
<proteinExistence type="predicted"/>
<reference evidence="3 4" key="1">
    <citation type="journal article" date="2014" name="Int. J. Syst. Evol. Microbiol.">
        <title>Complete genome sequence of Corynebacterium casei LMG S-19264T (=DSM 44701T), isolated from a smear-ripened cheese.</title>
        <authorList>
            <consortium name="US DOE Joint Genome Institute (JGI-PGF)"/>
            <person name="Walter F."/>
            <person name="Albersmeier A."/>
            <person name="Kalinowski J."/>
            <person name="Ruckert C."/>
        </authorList>
    </citation>
    <scope>NUCLEOTIDE SEQUENCE [LARGE SCALE GENOMIC DNA]</scope>
    <source>
        <strain evidence="3 4">KCTC 12866</strain>
    </source>
</reference>
<accession>A0A8J3G885</accession>
<gene>
    <name evidence="3" type="ORF">GCM10007390_16030</name>
</gene>
<dbReference type="CDD" id="cd03809">
    <property type="entry name" value="GT4_MtfB-like"/>
    <property type="match status" value="1"/>
</dbReference>
<protein>
    <recommendedName>
        <fullName evidence="2">Glycosyl transferase family 1 domain-containing protein</fullName>
    </recommendedName>
</protein>
<evidence type="ECO:0000313" key="3">
    <source>
        <dbReference type="EMBL" id="GHB62989.1"/>
    </source>
</evidence>
<dbReference type="Pfam" id="PF00534">
    <property type="entry name" value="Glycos_transf_1"/>
    <property type="match status" value="1"/>
</dbReference>
<keyword evidence="4" id="KW-1185">Reference proteome</keyword>
<dbReference type="RefSeq" id="WP_189563787.1">
    <property type="nucleotide sequence ID" value="NZ_BMXF01000001.1"/>
</dbReference>
<dbReference type="GO" id="GO:0016757">
    <property type="term" value="F:glycosyltransferase activity"/>
    <property type="evidence" value="ECO:0007669"/>
    <property type="project" value="InterPro"/>
</dbReference>
<dbReference type="GO" id="GO:0009103">
    <property type="term" value="P:lipopolysaccharide biosynthetic process"/>
    <property type="evidence" value="ECO:0007669"/>
    <property type="project" value="TreeGrafter"/>
</dbReference>